<dbReference type="GO" id="GO:0003677">
    <property type="term" value="F:DNA binding"/>
    <property type="evidence" value="ECO:0007669"/>
    <property type="project" value="InterPro"/>
</dbReference>
<dbReference type="AlphaFoldDB" id="A0A2T6ZGZ4"/>
<organism evidence="5 6">
    <name type="scientific">Tuber borchii</name>
    <name type="common">White truffle</name>
    <dbReference type="NCBI Taxonomy" id="42251"/>
    <lineage>
        <taxon>Eukaryota</taxon>
        <taxon>Fungi</taxon>
        <taxon>Dikarya</taxon>
        <taxon>Ascomycota</taxon>
        <taxon>Pezizomycotina</taxon>
        <taxon>Pezizomycetes</taxon>
        <taxon>Pezizales</taxon>
        <taxon>Tuberaceae</taxon>
        <taxon>Tuber</taxon>
    </lineage>
</organism>
<gene>
    <name evidence="5" type="ORF">B9Z19DRAFT_1132611</name>
</gene>
<dbReference type="SMART" id="SM00066">
    <property type="entry name" value="GAL4"/>
    <property type="match status" value="1"/>
</dbReference>
<dbReference type="InterPro" id="IPR007219">
    <property type="entry name" value="XnlR_reg_dom"/>
</dbReference>
<dbReference type="EMBL" id="NESQ01000274">
    <property type="protein sequence ID" value="PUU74768.1"/>
    <property type="molecule type" value="Genomic_DNA"/>
</dbReference>
<dbReference type="PANTHER" id="PTHR47431:SF1">
    <property type="entry name" value="ZN(II)2CYS6 TRANSCRIPTION FACTOR (EUROFUNG)"/>
    <property type="match status" value="1"/>
</dbReference>
<dbReference type="GO" id="GO:0008270">
    <property type="term" value="F:zinc ion binding"/>
    <property type="evidence" value="ECO:0007669"/>
    <property type="project" value="InterPro"/>
</dbReference>
<evidence type="ECO:0000256" key="2">
    <source>
        <dbReference type="ARBA" id="ARBA00023242"/>
    </source>
</evidence>
<evidence type="ECO:0000313" key="5">
    <source>
        <dbReference type="EMBL" id="PUU74768.1"/>
    </source>
</evidence>
<accession>A0A2T6ZGZ4</accession>
<proteinExistence type="predicted"/>
<evidence type="ECO:0000256" key="1">
    <source>
        <dbReference type="ARBA" id="ARBA00022723"/>
    </source>
</evidence>
<feature type="domain" description="Zn(2)-C6 fungal-type" evidence="4">
    <location>
        <begin position="197"/>
        <end position="227"/>
    </location>
</feature>
<feature type="region of interest" description="Disordered" evidence="3">
    <location>
        <begin position="120"/>
        <end position="181"/>
    </location>
</feature>
<name>A0A2T6ZGZ4_TUBBO</name>
<dbReference type="GO" id="GO:0006351">
    <property type="term" value="P:DNA-templated transcription"/>
    <property type="evidence" value="ECO:0007669"/>
    <property type="project" value="InterPro"/>
</dbReference>
<reference evidence="5 6" key="1">
    <citation type="submission" date="2017-04" db="EMBL/GenBank/DDBJ databases">
        <title>Draft genome sequence of Tuber borchii Vittad., a whitish edible truffle.</title>
        <authorList>
            <consortium name="DOE Joint Genome Institute"/>
            <person name="Murat C."/>
            <person name="Kuo A."/>
            <person name="Barry K.W."/>
            <person name="Clum A."/>
            <person name="Dockter R.B."/>
            <person name="Fauchery L."/>
            <person name="Iotti M."/>
            <person name="Kohler A."/>
            <person name="Labutti K."/>
            <person name="Lindquist E.A."/>
            <person name="Lipzen A."/>
            <person name="Ohm R.A."/>
            <person name="Wang M."/>
            <person name="Grigoriev I.V."/>
            <person name="Zambonelli A."/>
            <person name="Martin F.M."/>
        </authorList>
    </citation>
    <scope>NUCLEOTIDE SEQUENCE [LARGE SCALE GENOMIC DNA]</scope>
    <source>
        <strain evidence="5 6">Tbo3840</strain>
    </source>
</reference>
<protein>
    <recommendedName>
        <fullName evidence="4">Zn(2)-C6 fungal-type domain-containing protein</fullName>
    </recommendedName>
</protein>
<dbReference type="Proteomes" id="UP000244722">
    <property type="component" value="Unassembled WGS sequence"/>
</dbReference>
<sequence>MAFPSNTPGPYAPYDAAPGAPAADANGRHLSYSSSSDTGGSNSATDGYSSATSSGYVEYVPSGYHHQGHVQQHGGMAPAQQPFVTHHQQQFHSPPQVHQPGAATYEHTDVYAAGIPPQLQHHQQIPQQQQHHQQSPTSMNAPVPQALPIDATPDHGHSSGAAGPEHQHQHQQQKQQNSGQQYQRIARFVGPPPVANACTECRARHLKCDAGVPSCGRCLADRRECSYVKSRRGWKGSRRQKVAAAAAAAAAEKEQNQSDDGSDTNGKSNSAPPPPSAAGATCSAYSKSASPRAQAPSSPIGQKSNGPKVNPLETIRAHYGGSTLFRSPQEPQTVIPLTANLMQLYYAYFHSAHPLCLPPQYLAKTPAQHLTIVLPVMRFIASFFARTAPTDTFRADAEKALFSPTSPPPKNGFTVQALTLFAIGLHSDNDQERCAEVKDKAIEMAVELGMNMKEFSESSTDNTEGGKVLAECWRRTWWELYFLDGLLAGFHQKDHFKLWSVPCTVPLPCEELDYNRGVIPEPYSLKQFDERFFAAEQTVFSSFAYRVDAVRILGQVLAVEQNSNPEDLMADAADASLVNWGLHLPDSKKELVGGDRRIDEMLFQAHMVINASTIYLHRPKSSLASSLVPDDTSCTPESKYSTATKPIALHTAKAIQAANTISKLITLPCPLIKHTPFFTCVITLAAIVHLSACSWLLHGDEGFLAKERIRLGVGALKTLEEVWNVAGCVLMQVKGVAREVFSLQMPEGEQFTGIITEEEVNRYIEEERTLEIVGGDADYHGLPALDWNGEL</sequence>
<dbReference type="PANTHER" id="PTHR47431">
    <property type="entry name" value="ZN(II)2CYS6 TRANSCRIPTION FACTOR (EUROFUNG)-RELATED"/>
    <property type="match status" value="1"/>
</dbReference>
<dbReference type="SUPFAM" id="SSF57701">
    <property type="entry name" value="Zn2/Cys6 DNA-binding domain"/>
    <property type="match status" value="1"/>
</dbReference>
<evidence type="ECO:0000256" key="3">
    <source>
        <dbReference type="SAM" id="MobiDB-lite"/>
    </source>
</evidence>
<feature type="compositionally biased region" description="Low complexity" evidence="3">
    <location>
        <begin position="277"/>
        <end position="299"/>
    </location>
</feature>
<comment type="caution">
    <text evidence="5">The sequence shown here is derived from an EMBL/GenBank/DDBJ whole genome shotgun (WGS) entry which is preliminary data.</text>
</comment>
<evidence type="ECO:0000313" key="6">
    <source>
        <dbReference type="Proteomes" id="UP000244722"/>
    </source>
</evidence>
<keyword evidence="2" id="KW-0539">Nucleus</keyword>
<feature type="compositionally biased region" description="Low complexity" evidence="3">
    <location>
        <begin position="170"/>
        <end position="181"/>
    </location>
</feature>
<feature type="region of interest" description="Disordered" evidence="3">
    <location>
        <begin position="245"/>
        <end position="313"/>
    </location>
</feature>
<feature type="compositionally biased region" description="Low complexity" evidence="3">
    <location>
        <begin position="8"/>
        <end position="47"/>
    </location>
</feature>
<dbReference type="PROSITE" id="PS50048">
    <property type="entry name" value="ZN2_CY6_FUNGAL_2"/>
    <property type="match status" value="1"/>
</dbReference>
<dbReference type="InterPro" id="IPR036864">
    <property type="entry name" value="Zn2-C6_fun-type_DNA-bd_sf"/>
</dbReference>
<keyword evidence="1" id="KW-0479">Metal-binding</keyword>
<dbReference type="CDD" id="cd00067">
    <property type="entry name" value="GAL4"/>
    <property type="match status" value="1"/>
</dbReference>
<feature type="compositionally biased region" description="Low complexity" evidence="3">
    <location>
        <begin position="120"/>
        <end position="136"/>
    </location>
</feature>
<dbReference type="Gene3D" id="4.10.240.10">
    <property type="entry name" value="Zn(2)-C6 fungal-type DNA-binding domain"/>
    <property type="match status" value="1"/>
</dbReference>
<dbReference type="GO" id="GO:0000981">
    <property type="term" value="F:DNA-binding transcription factor activity, RNA polymerase II-specific"/>
    <property type="evidence" value="ECO:0007669"/>
    <property type="project" value="InterPro"/>
</dbReference>
<dbReference type="OrthoDB" id="5367487at2759"/>
<dbReference type="STRING" id="42251.A0A2T6ZGZ4"/>
<dbReference type="Pfam" id="PF04082">
    <property type="entry name" value="Fungal_trans"/>
    <property type="match status" value="1"/>
</dbReference>
<dbReference type="CDD" id="cd12148">
    <property type="entry name" value="fungal_TF_MHR"/>
    <property type="match status" value="1"/>
</dbReference>
<dbReference type="PROSITE" id="PS00463">
    <property type="entry name" value="ZN2_CY6_FUNGAL_1"/>
    <property type="match status" value="1"/>
</dbReference>
<dbReference type="InterPro" id="IPR001138">
    <property type="entry name" value="Zn2Cys6_DnaBD"/>
</dbReference>
<evidence type="ECO:0000259" key="4">
    <source>
        <dbReference type="PROSITE" id="PS50048"/>
    </source>
</evidence>
<keyword evidence="6" id="KW-1185">Reference proteome</keyword>
<dbReference type="Pfam" id="PF00172">
    <property type="entry name" value="Zn_clus"/>
    <property type="match status" value="1"/>
</dbReference>
<feature type="region of interest" description="Disordered" evidence="3">
    <location>
        <begin position="1"/>
        <end position="51"/>
    </location>
</feature>